<feature type="domain" description="DUF4077" evidence="2">
    <location>
        <begin position="18"/>
        <end position="97"/>
    </location>
</feature>
<dbReference type="Proteomes" id="UP000050795">
    <property type="component" value="Unassembled WGS sequence"/>
</dbReference>
<evidence type="ECO:0000313" key="4">
    <source>
        <dbReference type="WBParaSite" id="TREG1_74530.1"/>
    </source>
</evidence>
<proteinExistence type="predicted"/>
<keyword evidence="1" id="KW-0472">Membrane</keyword>
<feature type="transmembrane region" description="Helical" evidence="1">
    <location>
        <begin position="53"/>
        <end position="70"/>
    </location>
</feature>
<name>A0AA85K353_TRIRE</name>
<feature type="transmembrane region" description="Helical" evidence="1">
    <location>
        <begin position="197"/>
        <end position="219"/>
    </location>
</feature>
<feature type="transmembrane region" description="Helical" evidence="1">
    <location>
        <begin position="82"/>
        <end position="101"/>
    </location>
</feature>
<feature type="transmembrane region" description="Helical" evidence="1">
    <location>
        <begin position="121"/>
        <end position="142"/>
    </location>
</feature>
<reference evidence="3" key="1">
    <citation type="submission" date="2022-06" db="EMBL/GenBank/DDBJ databases">
        <authorList>
            <person name="Berger JAMES D."/>
            <person name="Berger JAMES D."/>
        </authorList>
    </citation>
    <scope>NUCLEOTIDE SEQUENCE [LARGE SCALE GENOMIC DNA]</scope>
</reference>
<dbReference type="InterPro" id="IPR025278">
    <property type="entry name" value="DUF4077"/>
</dbReference>
<accession>A0AA85K353</accession>
<dbReference type="WBParaSite" id="TREG1_74530.1">
    <property type="protein sequence ID" value="TREG1_74530.1"/>
    <property type="gene ID" value="TREG1_74530"/>
</dbReference>
<reference evidence="4" key="2">
    <citation type="submission" date="2023-11" db="UniProtKB">
        <authorList>
            <consortium name="WormBaseParasite"/>
        </authorList>
    </citation>
    <scope>IDENTIFICATION</scope>
</reference>
<keyword evidence="3" id="KW-1185">Reference proteome</keyword>
<sequence length="262" mass="30308">MPDVLTSVSTSHDCSAERKPEKKSSLLSFRNICHLCFFLIITIKLYGEYFKNVVLAFWVCISVIFMGSQTQRSFSDSSYRKICFLYSLISLSHVILVQYSLWHQGLYDILLAQTSSSFSSLSLVLWCALICDCSMKLLLVFIKSTAMFFLSRTVDCYTMGSFLSMLEHIFLLLRHIPSGILWIYFLMEFNWKYQGVLAGRIFVCCLYCILKICVVFYACKDTLQFFRSTLHAKQGTLGIARERRFPHGYGDIFQLHGFAREK</sequence>
<dbReference type="AlphaFoldDB" id="A0AA85K353"/>
<protein>
    <recommendedName>
        <fullName evidence="2">DUF4077 domain-containing protein</fullName>
    </recommendedName>
</protein>
<feature type="transmembrane region" description="Helical" evidence="1">
    <location>
        <begin position="162"/>
        <end position="185"/>
    </location>
</feature>
<feature type="transmembrane region" description="Helical" evidence="1">
    <location>
        <begin position="27"/>
        <end position="47"/>
    </location>
</feature>
<dbReference type="Pfam" id="PF13295">
    <property type="entry name" value="DUF4077"/>
    <property type="match status" value="1"/>
</dbReference>
<evidence type="ECO:0000256" key="1">
    <source>
        <dbReference type="SAM" id="Phobius"/>
    </source>
</evidence>
<organism evidence="3 4">
    <name type="scientific">Trichobilharzia regenti</name>
    <name type="common">Nasal bird schistosome</name>
    <dbReference type="NCBI Taxonomy" id="157069"/>
    <lineage>
        <taxon>Eukaryota</taxon>
        <taxon>Metazoa</taxon>
        <taxon>Spiralia</taxon>
        <taxon>Lophotrochozoa</taxon>
        <taxon>Platyhelminthes</taxon>
        <taxon>Trematoda</taxon>
        <taxon>Digenea</taxon>
        <taxon>Strigeidida</taxon>
        <taxon>Schistosomatoidea</taxon>
        <taxon>Schistosomatidae</taxon>
        <taxon>Trichobilharzia</taxon>
    </lineage>
</organism>
<evidence type="ECO:0000259" key="2">
    <source>
        <dbReference type="Pfam" id="PF13295"/>
    </source>
</evidence>
<evidence type="ECO:0000313" key="3">
    <source>
        <dbReference type="Proteomes" id="UP000050795"/>
    </source>
</evidence>
<keyword evidence="1" id="KW-1133">Transmembrane helix</keyword>
<keyword evidence="1" id="KW-0812">Transmembrane</keyword>